<feature type="transmembrane region" description="Helical" evidence="1">
    <location>
        <begin position="12"/>
        <end position="34"/>
    </location>
</feature>
<dbReference type="OrthoDB" id="1007568at2"/>
<evidence type="ECO:0000313" key="3">
    <source>
        <dbReference type="Proteomes" id="UP000184480"/>
    </source>
</evidence>
<dbReference type="STRING" id="1346286.SAMN05444362_105203"/>
<evidence type="ECO:0000313" key="2">
    <source>
        <dbReference type="EMBL" id="SHF35418.1"/>
    </source>
</evidence>
<feature type="transmembrane region" description="Helical" evidence="1">
    <location>
        <begin position="89"/>
        <end position="111"/>
    </location>
</feature>
<reference evidence="3" key="1">
    <citation type="submission" date="2016-11" db="EMBL/GenBank/DDBJ databases">
        <authorList>
            <person name="Varghese N."/>
            <person name="Submissions S."/>
        </authorList>
    </citation>
    <scope>NUCLEOTIDE SEQUENCE [LARGE SCALE GENOMIC DNA]</scope>
    <source>
        <strain evidence="3">DSM 27370</strain>
    </source>
</reference>
<keyword evidence="1" id="KW-1133">Transmembrane helix</keyword>
<keyword evidence="1" id="KW-0812">Transmembrane</keyword>
<dbReference type="RefSeq" id="WP_062180443.1">
    <property type="nucleotide sequence ID" value="NZ_BBXL01000010.1"/>
</dbReference>
<evidence type="ECO:0008006" key="4">
    <source>
        <dbReference type="Google" id="ProtNLM"/>
    </source>
</evidence>
<sequence>MQKKISLTKGKSIFIIDLILIPVFVLVIYTGFELHFAGGTNDHDIWSYWCHLHIIVSIISLIVGWLHVKAHLGWYKSIIKNGLGKKSKITLILTFLFVILILTGIVLIFFVEGGNSALGLWHYRFGLVMTVLLVIHLIARFPLLLKGLKKK</sequence>
<dbReference type="AlphaFoldDB" id="A0A1M5AYW2"/>
<name>A0A1M5AYW2_9BACT</name>
<keyword evidence="1" id="KW-0472">Membrane</keyword>
<keyword evidence="3" id="KW-1185">Reference proteome</keyword>
<dbReference type="EMBL" id="FQUC01000005">
    <property type="protein sequence ID" value="SHF35418.1"/>
    <property type="molecule type" value="Genomic_DNA"/>
</dbReference>
<organism evidence="2 3">
    <name type="scientific">Dysgonomonas macrotermitis</name>
    <dbReference type="NCBI Taxonomy" id="1346286"/>
    <lineage>
        <taxon>Bacteria</taxon>
        <taxon>Pseudomonadati</taxon>
        <taxon>Bacteroidota</taxon>
        <taxon>Bacteroidia</taxon>
        <taxon>Bacteroidales</taxon>
        <taxon>Dysgonomonadaceae</taxon>
        <taxon>Dysgonomonas</taxon>
    </lineage>
</organism>
<proteinExistence type="predicted"/>
<feature type="transmembrane region" description="Helical" evidence="1">
    <location>
        <begin position="46"/>
        <end position="68"/>
    </location>
</feature>
<evidence type="ECO:0000256" key="1">
    <source>
        <dbReference type="SAM" id="Phobius"/>
    </source>
</evidence>
<accession>A0A1M5AYW2</accession>
<protein>
    <recommendedName>
        <fullName evidence="4">DUF4405 domain-containing protein</fullName>
    </recommendedName>
</protein>
<dbReference type="Proteomes" id="UP000184480">
    <property type="component" value="Unassembled WGS sequence"/>
</dbReference>
<feature type="transmembrane region" description="Helical" evidence="1">
    <location>
        <begin position="123"/>
        <end position="145"/>
    </location>
</feature>
<gene>
    <name evidence="2" type="ORF">SAMN05444362_105203</name>
</gene>